<organism evidence="3 4">
    <name type="scientific">Salix purpurea</name>
    <name type="common">Purple osier willow</name>
    <dbReference type="NCBI Taxonomy" id="77065"/>
    <lineage>
        <taxon>Eukaryota</taxon>
        <taxon>Viridiplantae</taxon>
        <taxon>Streptophyta</taxon>
        <taxon>Embryophyta</taxon>
        <taxon>Tracheophyta</taxon>
        <taxon>Spermatophyta</taxon>
        <taxon>Magnoliopsida</taxon>
        <taxon>eudicotyledons</taxon>
        <taxon>Gunneridae</taxon>
        <taxon>Pentapetalae</taxon>
        <taxon>rosids</taxon>
        <taxon>fabids</taxon>
        <taxon>Malpighiales</taxon>
        <taxon>Salicaceae</taxon>
        <taxon>Saliceae</taxon>
        <taxon>Salix</taxon>
    </lineage>
</organism>
<feature type="compositionally biased region" description="Polar residues" evidence="2">
    <location>
        <begin position="59"/>
        <end position="76"/>
    </location>
</feature>
<dbReference type="EMBL" id="JAPFFK010000008">
    <property type="protein sequence ID" value="KAJ6747973.1"/>
    <property type="molecule type" value="Genomic_DNA"/>
</dbReference>
<name>A0A9Q0ZV21_SALPP</name>
<sequence>MTILIPSLNSSNSTVCEPSEPVGVNISESSPMDTSSEPQIVPRDDTETTASFLTKENLDLSNTTQDSAERNSSSLEVNHLDESDSSESNFRVSFSRPICKHKPVIHAPSAVSEALQVLPGKILVPAVVDQVQGQALAALQVLKVIEADIQPSDLCTRREYARWLVAASSALSRSTRMLLNLHLMISRLMIPDFSSIQGLAEAGLISSKLSSGSLLSSSVENQGRFYFAAESPLSRQDLVSWKMALEKRQLPEADKKMLYNVSGFRDIDKLNPDAWPALVADLSAGDQGIISLAFGCTRLFQPDKPVTKAQAAVALAAGEASDIVSEELARIEAEAVAENAVSAHNALVAQVQQDVNASFEKELSMEREKINAIEKMAEEARCELETLRAEREKDDVALMKERATIQSEMEVLSKLRRELEEQLQSLLSNKVEISYEKERISKLQKEAESEKQEISRLQYDLEVERKALSMARAWAQDEAKRAREQAKALEEARYRWEKHGIKVVVDSELAEESSTGVTWLTAGNQVSSAEGTVNRAENMVDRLKLMADNVRGSSRVVLDKIIQKIQVFISVLKEWIAEACARTEELKKATISKTKSSIHELQQNTTEFSSAIKEKAIGSVQELKQHAAEFSSAVKDSTKRVTEDCREGVEKLTQKFKS</sequence>
<protein>
    <submittedName>
        <fullName evidence="3">GPI-ANCHORED ADHESIN-LIKE PROTEIN</fullName>
    </submittedName>
</protein>
<dbReference type="OrthoDB" id="2020668at2759"/>
<comment type="caution">
    <text evidence="3">The sequence shown here is derived from an EMBL/GenBank/DDBJ whole genome shotgun (WGS) entry which is preliminary data.</text>
</comment>
<dbReference type="AlphaFoldDB" id="A0A9Q0ZV21"/>
<feature type="coiled-coil region" evidence="1">
    <location>
        <begin position="356"/>
        <end position="499"/>
    </location>
</feature>
<evidence type="ECO:0000313" key="4">
    <source>
        <dbReference type="Proteomes" id="UP001151532"/>
    </source>
</evidence>
<keyword evidence="1" id="KW-0175">Coiled coil</keyword>
<evidence type="ECO:0000256" key="1">
    <source>
        <dbReference type="SAM" id="Coils"/>
    </source>
</evidence>
<feature type="region of interest" description="Disordered" evidence="2">
    <location>
        <begin position="1"/>
        <end position="44"/>
    </location>
</feature>
<evidence type="ECO:0000256" key="2">
    <source>
        <dbReference type="SAM" id="MobiDB-lite"/>
    </source>
</evidence>
<proteinExistence type="predicted"/>
<feature type="region of interest" description="Disordered" evidence="2">
    <location>
        <begin position="59"/>
        <end position="82"/>
    </location>
</feature>
<feature type="compositionally biased region" description="Polar residues" evidence="2">
    <location>
        <begin position="26"/>
        <end position="38"/>
    </location>
</feature>
<dbReference type="Gene3D" id="1.20.120.20">
    <property type="entry name" value="Apolipoprotein"/>
    <property type="match status" value="1"/>
</dbReference>
<reference evidence="3" key="2">
    <citation type="journal article" date="2023" name="Int. J. Mol. Sci.">
        <title>De Novo Assembly and Annotation of 11 Diverse Shrub Willow (Salix) Genomes Reveals Novel Gene Organization in Sex-Linked Regions.</title>
        <authorList>
            <person name="Hyden B."/>
            <person name="Feng K."/>
            <person name="Yates T.B."/>
            <person name="Jawdy S."/>
            <person name="Cereghino C."/>
            <person name="Smart L.B."/>
            <person name="Muchero W."/>
        </authorList>
    </citation>
    <scope>NUCLEOTIDE SEQUENCE</scope>
    <source>
        <tissue evidence="3">Shoot tip</tissue>
    </source>
</reference>
<accession>A0A9Q0ZV21</accession>
<dbReference type="PANTHER" id="PTHR33740:SF3">
    <property type="entry name" value="GPI-ANCHORED ADHESIN-LIKE PROTEIN"/>
    <property type="match status" value="1"/>
</dbReference>
<dbReference type="Proteomes" id="UP001151532">
    <property type="component" value="Chromosome 12"/>
</dbReference>
<dbReference type="PANTHER" id="PTHR33740">
    <property type="entry name" value="GPI-ANCHORED ADHESIN-LIKE PROTEIN"/>
    <property type="match status" value="1"/>
</dbReference>
<reference evidence="3" key="1">
    <citation type="submission" date="2022-11" db="EMBL/GenBank/DDBJ databases">
        <authorList>
            <person name="Hyden B.L."/>
            <person name="Feng K."/>
            <person name="Yates T."/>
            <person name="Jawdy S."/>
            <person name="Smart L.B."/>
            <person name="Muchero W."/>
        </authorList>
    </citation>
    <scope>NUCLEOTIDE SEQUENCE</scope>
    <source>
        <tissue evidence="3">Shoot tip</tissue>
    </source>
</reference>
<gene>
    <name evidence="3" type="ORF">OIU79_029159</name>
</gene>
<evidence type="ECO:0000313" key="3">
    <source>
        <dbReference type="EMBL" id="KAJ6747973.1"/>
    </source>
</evidence>
<feature type="compositionally biased region" description="Polar residues" evidence="2">
    <location>
        <begin position="7"/>
        <end position="16"/>
    </location>
</feature>
<keyword evidence="4" id="KW-1185">Reference proteome</keyword>